<dbReference type="PANTHER" id="PTHR46111">
    <property type="entry name" value="RIBOSOMAL RNA SMALL SUBUNIT METHYLTRANSFERASE I"/>
    <property type="match status" value="1"/>
</dbReference>
<name>A0A2P8CAT9_9BACT</name>
<evidence type="ECO:0000313" key="1">
    <source>
        <dbReference type="EMBL" id="PSK82076.1"/>
    </source>
</evidence>
<dbReference type="InterPro" id="IPR035996">
    <property type="entry name" value="4pyrrol_Methylase_sf"/>
</dbReference>
<dbReference type="Gene3D" id="3.40.1010.10">
    <property type="entry name" value="Cobalt-precorrin-4 Transmethylase, Domain 1"/>
    <property type="match status" value="1"/>
</dbReference>
<keyword evidence="1" id="KW-0808">Transferase</keyword>
<sequence length="245" mass="27708">MFFATFAPMKKMANLYLIPTTLGDTEPGNVVPANIVETVRSLRFFIVENVRTARRYLKKLDRDIDIDALEFMELNKHTDRKQLERFLHPVLNGNDTGIISEAGCPGVADPGADVVKLAHEKDIRVIPMVGPSSILLSLMASGMNGQNFAFVGYLPIPKGERQRAIKDLERRSATEHQTQIFIEAPYRNTKLLEDILQACHDETRLCIAADITLESEYIKTQTVAQWRKGLPELHKRPAIFLLHKD</sequence>
<proteinExistence type="predicted"/>
<gene>
    <name evidence="1" type="ORF">CLV93_107191</name>
</gene>
<dbReference type="AlphaFoldDB" id="A0A2P8CAT9"/>
<dbReference type="Proteomes" id="UP000240621">
    <property type="component" value="Unassembled WGS sequence"/>
</dbReference>
<dbReference type="InterPro" id="IPR014777">
    <property type="entry name" value="4pyrrole_Mease_sub1"/>
</dbReference>
<evidence type="ECO:0000313" key="2">
    <source>
        <dbReference type="Proteomes" id="UP000240621"/>
    </source>
</evidence>
<accession>A0A2P8CAT9</accession>
<dbReference type="GO" id="GO:0008168">
    <property type="term" value="F:methyltransferase activity"/>
    <property type="evidence" value="ECO:0007669"/>
    <property type="project" value="UniProtKB-KW"/>
</dbReference>
<reference evidence="1 2" key="1">
    <citation type="submission" date="2018-03" db="EMBL/GenBank/DDBJ databases">
        <title>Genomic Encyclopedia of Archaeal and Bacterial Type Strains, Phase II (KMG-II): from individual species to whole genera.</title>
        <authorList>
            <person name="Goeker M."/>
        </authorList>
    </citation>
    <scope>NUCLEOTIDE SEQUENCE [LARGE SCALE GENOMIC DNA]</scope>
    <source>
        <strain evidence="1 2">DSM 27267</strain>
    </source>
</reference>
<dbReference type="InterPro" id="IPR008189">
    <property type="entry name" value="rRNA_ssu_MeTfrase_I"/>
</dbReference>
<keyword evidence="1" id="KW-0489">Methyltransferase</keyword>
<dbReference type="PANTHER" id="PTHR46111:SF2">
    <property type="entry name" value="SAM-DEPENDENT METHYLTRANSFERASE"/>
    <property type="match status" value="1"/>
</dbReference>
<dbReference type="CDD" id="cd11649">
    <property type="entry name" value="RsmI_like"/>
    <property type="match status" value="1"/>
</dbReference>
<dbReference type="Gene3D" id="3.30.950.10">
    <property type="entry name" value="Methyltransferase, Cobalt-precorrin-4 Transmethylase, Domain 2"/>
    <property type="match status" value="1"/>
</dbReference>
<organism evidence="1 2">
    <name type="scientific">Prolixibacter denitrificans</name>
    <dbReference type="NCBI Taxonomy" id="1541063"/>
    <lineage>
        <taxon>Bacteria</taxon>
        <taxon>Pseudomonadati</taxon>
        <taxon>Bacteroidota</taxon>
        <taxon>Bacteroidia</taxon>
        <taxon>Marinilabiliales</taxon>
        <taxon>Prolixibacteraceae</taxon>
        <taxon>Prolixibacter</taxon>
    </lineage>
</organism>
<comment type="caution">
    <text evidence="1">The sequence shown here is derived from an EMBL/GenBank/DDBJ whole genome shotgun (WGS) entry which is preliminary data.</text>
</comment>
<dbReference type="InterPro" id="IPR014776">
    <property type="entry name" value="4pyrrole_Mease_sub2"/>
</dbReference>
<dbReference type="EMBL" id="PYGC01000007">
    <property type="protein sequence ID" value="PSK82076.1"/>
    <property type="molecule type" value="Genomic_DNA"/>
</dbReference>
<dbReference type="GO" id="GO:0032259">
    <property type="term" value="P:methylation"/>
    <property type="evidence" value="ECO:0007669"/>
    <property type="project" value="UniProtKB-KW"/>
</dbReference>
<dbReference type="SUPFAM" id="SSF53790">
    <property type="entry name" value="Tetrapyrrole methylase"/>
    <property type="match status" value="1"/>
</dbReference>
<dbReference type="PIRSF" id="PIRSF005917">
    <property type="entry name" value="MTase_YraL"/>
    <property type="match status" value="1"/>
</dbReference>
<protein>
    <submittedName>
        <fullName evidence="1">16S rRNA (Cytidine1402-2'-O)-methyltransferase</fullName>
    </submittedName>
</protein>